<dbReference type="Gene3D" id="3.40.50.1820">
    <property type="entry name" value="alpha/beta hydrolase"/>
    <property type="match status" value="1"/>
</dbReference>
<accession>A0ABW1Z9A1</accession>
<evidence type="ECO:0000313" key="3">
    <source>
        <dbReference type="Proteomes" id="UP001596391"/>
    </source>
</evidence>
<dbReference type="SUPFAM" id="SSF53474">
    <property type="entry name" value="alpha/beta-Hydrolases"/>
    <property type="match status" value="1"/>
</dbReference>
<gene>
    <name evidence="2" type="ORF">ACFQBQ_05790</name>
</gene>
<proteinExistence type="predicted"/>
<keyword evidence="1" id="KW-0732">Signal</keyword>
<evidence type="ECO:0000313" key="2">
    <source>
        <dbReference type="EMBL" id="MFC6645112.1"/>
    </source>
</evidence>
<feature type="signal peptide" evidence="1">
    <location>
        <begin position="1"/>
        <end position="22"/>
    </location>
</feature>
<evidence type="ECO:0000256" key="1">
    <source>
        <dbReference type="SAM" id="SignalP"/>
    </source>
</evidence>
<organism evidence="2 3">
    <name type="scientific">Granulicella cerasi</name>
    <dbReference type="NCBI Taxonomy" id="741063"/>
    <lineage>
        <taxon>Bacteria</taxon>
        <taxon>Pseudomonadati</taxon>
        <taxon>Acidobacteriota</taxon>
        <taxon>Terriglobia</taxon>
        <taxon>Terriglobales</taxon>
        <taxon>Acidobacteriaceae</taxon>
        <taxon>Granulicella</taxon>
    </lineage>
</organism>
<dbReference type="InterPro" id="IPR058180">
    <property type="entry name" value="BPSS1187-like"/>
</dbReference>
<dbReference type="RefSeq" id="WP_263371502.1">
    <property type="nucleotide sequence ID" value="NZ_JAGSYD010000003.1"/>
</dbReference>
<feature type="chain" id="PRO_5045299499" evidence="1">
    <location>
        <begin position="23"/>
        <end position="302"/>
    </location>
</feature>
<reference evidence="3" key="1">
    <citation type="journal article" date="2019" name="Int. J. Syst. Evol. Microbiol.">
        <title>The Global Catalogue of Microorganisms (GCM) 10K type strain sequencing project: providing services to taxonomists for standard genome sequencing and annotation.</title>
        <authorList>
            <consortium name="The Broad Institute Genomics Platform"/>
            <consortium name="The Broad Institute Genome Sequencing Center for Infectious Disease"/>
            <person name="Wu L."/>
            <person name="Ma J."/>
        </authorList>
    </citation>
    <scope>NUCLEOTIDE SEQUENCE [LARGE SCALE GENOMIC DNA]</scope>
    <source>
        <strain evidence="3">CGMCC 1.16026</strain>
    </source>
</reference>
<sequence length="302" mass="33273">MRSALASLTLTLALACGLSAVAQELIKPSDTGIRSSFDAPNVVLRPKHLEGAPILLWMPGTNGEPSFTVPFLKTIAAQGYRVIGMEYDDTPAVSQICPRIPDSNCAAAFRSMRVYGPNLHGGPSADTKASPVENPVQESISARLVALLHELDKRHPNEGWAEYLDGEQPKWSRIAVSGQSQGAGMAAFIAKQHEVPRVILFSSPLDFQGNLRNPRFAPWLRDKSVTPLDRWYAVRNSREPFNDALTKSYPLLGVPADHIRVFSLDLPPQANAANPMVYHGINIHDMRYLPEWQFLFGNVNPN</sequence>
<dbReference type="Proteomes" id="UP001596391">
    <property type="component" value="Unassembled WGS sequence"/>
</dbReference>
<comment type="caution">
    <text evidence="2">The sequence shown here is derived from an EMBL/GenBank/DDBJ whole genome shotgun (WGS) entry which is preliminary data.</text>
</comment>
<protein>
    <submittedName>
        <fullName evidence="2">BPSS1187 family protein</fullName>
    </submittedName>
</protein>
<keyword evidence="3" id="KW-1185">Reference proteome</keyword>
<name>A0ABW1Z9A1_9BACT</name>
<dbReference type="PROSITE" id="PS51257">
    <property type="entry name" value="PROKAR_LIPOPROTEIN"/>
    <property type="match status" value="1"/>
</dbReference>
<dbReference type="EMBL" id="JBHSWI010000001">
    <property type="protein sequence ID" value="MFC6645112.1"/>
    <property type="molecule type" value="Genomic_DNA"/>
</dbReference>
<dbReference type="NCBIfam" id="NF047580">
    <property type="entry name" value="BPSS1187_fam"/>
    <property type="match status" value="1"/>
</dbReference>
<dbReference type="InterPro" id="IPR029058">
    <property type="entry name" value="AB_hydrolase_fold"/>
</dbReference>